<comment type="caution">
    <text evidence="1">The sequence shown here is derived from an EMBL/GenBank/DDBJ whole genome shotgun (WGS) entry which is preliminary data.</text>
</comment>
<dbReference type="PANTHER" id="PTHR33240">
    <property type="entry name" value="OS08G0508500 PROTEIN"/>
    <property type="match status" value="1"/>
</dbReference>
<dbReference type="AlphaFoldDB" id="A0A438HJZ6"/>
<dbReference type="EMBL" id="QGNW01000211">
    <property type="protein sequence ID" value="RVW84800.1"/>
    <property type="molecule type" value="Genomic_DNA"/>
</dbReference>
<evidence type="ECO:0000313" key="2">
    <source>
        <dbReference type="Proteomes" id="UP000288805"/>
    </source>
</evidence>
<reference evidence="1 2" key="1">
    <citation type="journal article" date="2018" name="PLoS Genet.">
        <title>Population sequencing reveals clonal diversity and ancestral inbreeding in the grapevine cultivar Chardonnay.</title>
        <authorList>
            <person name="Roach M.J."/>
            <person name="Johnson D.L."/>
            <person name="Bohlmann J."/>
            <person name="van Vuuren H.J."/>
            <person name="Jones S.J."/>
            <person name="Pretorius I.S."/>
            <person name="Schmidt S.A."/>
            <person name="Borneman A.R."/>
        </authorList>
    </citation>
    <scope>NUCLEOTIDE SEQUENCE [LARGE SCALE GENOMIC DNA]</scope>
    <source>
        <strain evidence="2">cv. Chardonnay</strain>
        <tissue evidence="1">Leaf</tissue>
    </source>
</reference>
<proteinExistence type="predicted"/>
<protein>
    <submittedName>
        <fullName evidence="1">Uncharacterized protein</fullName>
    </submittedName>
</protein>
<accession>A0A438HJZ6</accession>
<evidence type="ECO:0000313" key="1">
    <source>
        <dbReference type="EMBL" id="RVW84800.1"/>
    </source>
</evidence>
<gene>
    <name evidence="1" type="ORF">CK203_048571</name>
</gene>
<dbReference type="PANTHER" id="PTHR33240:SF15">
    <property type="entry name" value="GAG-PRO-LIKE PROTEIN"/>
    <property type="match status" value="1"/>
</dbReference>
<sequence>MDTLEIELLIGPTTFVTMFQVLRIPTSFDLLLGRPWIHRAGAIHSSIHQKVKFIHDGQVVIVQSALEMEDFCQTLWPLSFDQHGSTVVLDMMRSVSYLPNMGLGRRQHRPSEFMTIPNHDVPFGLGFIPIEADYSYITRLHKERVRARLTHTPFDYPVRSYTISLTDYFVRASEPRTRSYVIIGGLNTT</sequence>
<organism evidence="1 2">
    <name type="scientific">Vitis vinifera</name>
    <name type="common">Grape</name>
    <dbReference type="NCBI Taxonomy" id="29760"/>
    <lineage>
        <taxon>Eukaryota</taxon>
        <taxon>Viridiplantae</taxon>
        <taxon>Streptophyta</taxon>
        <taxon>Embryophyta</taxon>
        <taxon>Tracheophyta</taxon>
        <taxon>Spermatophyta</taxon>
        <taxon>Magnoliopsida</taxon>
        <taxon>eudicotyledons</taxon>
        <taxon>Gunneridae</taxon>
        <taxon>Pentapetalae</taxon>
        <taxon>rosids</taxon>
        <taxon>Vitales</taxon>
        <taxon>Vitaceae</taxon>
        <taxon>Viteae</taxon>
        <taxon>Vitis</taxon>
    </lineage>
</organism>
<dbReference type="Proteomes" id="UP000288805">
    <property type="component" value="Unassembled WGS sequence"/>
</dbReference>
<name>A0A438HJZ6_VITVI</name>